<evidence type="ECO:0000313" key="2">
    <source>
        <dbReference type="EMBL" id="CEO32743.1"/>
    </source>
</evidence>
<dbReference type="InterPro" id="IPR027417">
    <property type="entry name" value="P-loop_NTPase"/>
</dbReference>
<feature type="domain" description="ABC transporter" evidence="1">
    <location>
        <begin position="4"/>
        <end position="225"/>
    </location>
</feature>
<evidence type="ECO:0000259" key="1">
    <source>
        <dbReference type="PROSITE" id="PS50893"/>
    </source>
</evidence>
<sequence length="225" mass="26094">MAILKLEDLKYKFEGSNRYILKNINIEFEKGKIYSIIGNNESDKSTLLAIIAGLDVCTSGNIYFKENNIKNLKLDLYRFNHVGTIFKDYNFLKNVTVIDNILMSMNFKKGTEKNKRQLIYDIMEKLNIDKEKLFYKSNKLSYIDSIMLSIVRVIANDTDIIIIDNITEDMNEESEINIMEIMSRLAYENNKCIIISTNSKVVTSYSDEIWGLSNGTLMYIKGKEH</sequence>
<reference evidence="3" key="1">
    <citation type="submission" date="2015-01" db="EMBL/GenBank/DDBJ databases">
        <authorList>
            <person name="Aslett A.Martin."/>
            <person name="De Silva Nishadi"/>
        </authorList>
    </citation>
    <scope>NUCLEOTIDE SEQUENCE [LARGE SCALE GENOMIC DNA]</scope>
    <source>
        <strain evidence="3">UMC4404</strain>
    </source>
</reference>
<keyword evidence="2" id="KW-0378">Hydrolase</keyword>
<proteinExistence type="predicted"/>
<dbReference type="Gene3D" id="3.40.50.300">
    <property type="entry name" value="P-loop containing nucleotide triphosphate hydrolases"/>
    <property type="match status" value="1"/>
</dbReference>
<dbReference type="Proteomes" id="UP000049685">
    <property type="component" value="Unassembled WGS sequence"/>
</dbReference>
<dbReference type="GO" id="GO:0016887">
    <property type="term" value="F:ATP hydrolysis activity"/>
    <property type="evidence" value="ECO:0007669"/>
    <property type="project" value="InterPro"/>
</dbReference>
<keyword evidence="2" id="KW-0547">Nucleotide-binding</keyword>
<name>A0A9P1L084_PARSO</name>
<protein>
    <submittedName>
        <fullName evidence="2">ABC transporter ATP-binding protein</fullName>
        <ecNumber evidence="2">3.6.3.-</ecNumber>
    </submittedName>
</protein>
<dbReference type="AlphaFoldDB" id="A0A9P1L084"/>
<dbReference type="Pfam" id="PF00005">
    <property type="entry name" value="ABC_tran"/>
    <property type="match status" value="1"/>
</dbReference>
<dbReference type="EC" id="3.6.3.-" evidence="2"/>
<dbReference type="InterPro" id="IPR003439">
    <property type="entry name" value="ABC_transporter-like_ATP-bd"/>
</dbReference>
<comment type="caution">
    <text evidence="2">The sequence shown here is derived from an EMBL/GenBank/DDBJ whole genome shotgun (WGS) entry which is preliminary data.</text>
</comment>
<keyword evidence="2" id="KW-0067">ATP-binding</keyword>
<dbReference type="EMBL" id="CDNY01000003">
    <property type="protein sequence ID" value="CEO32743.1"/>
    <property type="molecule type" value="Genomic_DNA"/>
</dbReference>
<dbReference type="PROSITE" id="PS50893">
    <property type="entry name" value="ABC_TRANSPORTER_2"/>
    <property type="match status" value="1"/>
</dbReference>
<organism evidence="2 3">
    <name type="scientific">Paraclostridium sordellii</name>
    <name type="common">Clostridium sordellii</name>
    <dbReference type="NCBI Taxonomy" id="1505"/>
    <lineage>
        <taxon>Bacteria</taxon>
        <taxon>Bacillati</taxon>
        <taxon>Bacillota</taxon>
        <taxon>Clostridia</taxon>
        <taxon>Peptostreptococcales</taxon>
        <taxon>Peptostreptococcaceae</taxon>
        <taxon>Paraclostridium</taxon>
    </lineage>
</organism>
<dbReference type="SUPFAM" id="SSF52540">
    <property type="entry name" value="P-loop containing nucleoside triphosphate hydrolases"/>
    <property type="match status" value="1"/>
</dbReference>
<dbReference type="RefSeq" id="WP_057557687.1">
    <property type="nucleotide sequence ID" value="NZ_CDNY01000003.1"/>
</dbReference>
<dbReference type="PANTHER" id="PTHR42798:SF6">
    <property type="entry name" value="CELL DIVISION ATP-BINDING PROTEIN FTSE"/>
    <property type="match status" value="1"/>
</dbReference>
<evidence type="ECO:0000313" key="3">
    <source>
        <dbReference type="Proteomes" id="UP000049685"/>
    </source>
</evidence>
<gene>
    <name evidence="2" type="primary">macB_8</name>
    <name evidence="2" type="ORF">UMC4404_07231</name>
</gene>
<dbReference type="GO" id="GO:0005524">
    <property type="term" value="F:ATP binding"/>
    <property type="evidence" value="ECO:0007669"/>
    <property type="project" value="UniProtKB-KW"/>
</dbReference>
<dbReference type="PANTHER" id="PTHR42798">
    <property type="entry name" value="LIPOPROTEIN-RELEASING SYSTEM ATP-BINDING PROTEIN LOLD"/>
    <property type="match status" value="1"/>
</dbReference>
<accession>A0A9P1L084</accession>